<name>A0A9X3YT16_9GAMM</name>
<accession>A0A9X3YT16</accession>
<evidence type="ECO:0000313" key="3">
    <source>
        <dbReference type="Proteomes" id="UP001139971"/>
    </source>
</evidence>
<feature type="transmembrane region" description="Helical" evidence="1">
    <location>
        <begin position="20"/>
        <end position="39"/>
    </location>
</feature>
<proteinExistence type="predicted"/>
<comment type="caution">
    <text evidence="2">The sequence shown here is derived from an EMBL/GenBank/DDBJ whole genome shotgun (WGS) entry which is preliminary data.</text>
</comment>
<keyword evidence="1" id="KW-1133">Transmembrane helix</keyword>
<dbReference type="EMBL" id="JAOVZO020000021">
    <property type="protein sequence ID" value="MDC8015886.1"/>
    <property type="molecule type" value="Genomic_DNA"/>
</dbReference>
<sequence length="170" mass="18289">MTRTSVHALAVARPVIRGLIVLNVVYALGLAALLIWSFFIDQWPHRPLGFDMVNAHPLLGTGLRAIVVVGIAGAAIVHTILRRLGAIVDTVRVGDPFIDENAQRLDAIAWRVAALEGLRLVVAAIAAVVWEPGKIDAFSFAPWLAVLLLFVLAGVFARGAQMRDDLEGTV</sequence>
<dbReference type="AlphaFoldDB" id="A0A9X3YT16"/>
<protein>
    <submittedName>
        <fullName evidence="2">DUF2975 domain-containing protein</fullName>
    </submittedName>
</protein>
<keyword evidence="1" id="KW-0812">Transmembrane</keyword>
<evidence type="ECO:0000313" key="2">
    <source>
        <dbReference type="EMBL" id="MDC8015886.1"/>
    </source>
</evidence>
<feature type="transmembrane region" description="Helical" evidence="1">
    <location>
        <begin position="59"/>
        <end position="81"/>
    </location>
</feature>
<organism evidence="2 3">
    <name type="scientific">Tahibacter soli</name>
    <dbReference type="NCBI Taxonomy" id="2983605"/>
    <lineage>
        <taxon>Bacteria</taxon>
        <taxon>Pseudomonadati</taxon>
        <taxon>Pseudomonadota</taxon>
        <taxon>Gammaproteobacteria</taxon>
        <taxon>Lysobacterales</taxon>
        <taxon>Rhodanobacteraceae</taxon>
        <taxon>Tahibacter</taxon>
    </lineage>
</organism>
<keyword evidence="1" id="KW-0472">Membrane</keyword>
<feature type="transmembrane region" description="Helical" evidence="1">
    <location>
        <begin position="108"/>
        <end position="128"/>
    </location>
</feature>
<dbReference type="RefSeq" id="WP_263543952.1">
    <property type="nucleotide sequence ID" value="NZ_JAOVZO020000021.1"/>
</dbReference>
<reference evidence="2" key="1">
    <citation type="submission" date="2023-02" db="EMBL/GenBank/DDBJ databases">
        <title>Tahibacter soli sp. nov. isolated from soil.</title>
        <authorList>
            <person name="Baek J.H."/>
            <person name="Lee J.K."/>
            <person name="Choi D.G."/>
            <person name="Jeon C.O."/>
        </authorList>
    </citation>
    <scope>NUCLEOTIDE SEQUENCE</scope>
    <source>
        <strain evidence="2">BL</strain>
    </source>
</reference>
<dbReference type="Proteomes" id="UP001139971">
    <property type="component" value="Unassembled WGS sequence"/>
</dbReference>
<keyword evidence="3" id="KW-1185">Reference proteome</keyword>
<evidence type="ECO:0000256" key="1">
    <source>
        <dbReference type="SAM" id="Phobius"/>
    </source>
</evidence>
<dbReference type="Pfam" id="PF11188">
    <property type="entry name" value="DUF2975"/>
    <property type="match status" value="1"/>
</dbReference>
<gene>
    <name evidence="2" type="ORF">OD750_025465</name>
</gene>
<dbReference type="InterPro" id="IPR021354">
    <property type="entry name" value="DUF2975"/>
</dbReference>
<feature type="transmembrane region" description="Helical" evidence="1">
    <location>
        <begin position="140"/>
        <end position="157"/>
    </location>
</feature>